<evidence type="ECO:0000256" key="1">
    <source>
        <dbReference type="SAM" id="Phobius"/>
    </source>
</evidence>
<evidence type="ECO:0000313" key="2">
    <source>
        <dbReference type="EMBL" id="KAG5489971.1"/>
    </source>
</evidence>
<feature type="transmembrane region" description="Helical" evidence="1">
    <location>
        <begin position="170"/>
        <end position="192"/>
    </location>
</feature>
<gene>
    <name evidence="2" type="ORF">JKF63_00090</name>
</gene>
<feature type="transmembrane region" description="Helical" evidence="1">
    <location>
        <begin position="241"/>
        <end position="267"/>
    </location>
</feature>
<dbReference type="RefSeq" id="XP_067752299.1">
    <property type="nucleotide sequence ID" value="XM_067896142.1"/>
</dbReference>
<proteinExistence type="predicted"/>
<feature type="transmembrane region" description="Helical" evidence="1">
    <location>
        <begin position="23"/>
        <end position="46"/>
    </location>
</feature>
<keyword evidence="3" id="KW-1185">Reference proteome</keyword>
<keyword evidence="1" id="KW-1133">Transmembrane helix</keyword>
<dbReference type="KEGG" id="phet:94286219"/>
<sequence>MQTKERAPLVLSMLAGKVTVGTMWLRFFGAVLILSSSVAAMLYMVVLGIDEVYALQNSENVYTTRDALDTNSDALSATPSTAASPTLLFPQLRASIGLYTVCVSGNCFRRSSFSGVLPLVDNTAHSVTRLDLPEPVRLAYQEAAYQYVFGFDIGVHCGMPRRKSRSLGHYGLAAVVLSLILLIALFSTGMILCSLVNDTDVLIGKPKLDSELHVVTVDVFGLPAPYMTRKINRHLRWSQPVLYSAGVLSLLAFSMSVCAMGVTVALARSHSKCGKSVCVAFEQGMRNFYQTATSLGVGISAPRDYSCHTGSSYILVVTAVPLSFFCAVASAALLMCYKRSGRREKMLAMRDELSRLTEMQLSTRARSISAVHSRQVSAFFDASFLTLPFSPSVRRASKAFRGEPSSDLCSQPQSCNPLGTTQYAAHHGCGLGSCMEVNRQVNQLIADEAQQDQGCIEVDEFVEERPLSTLQEAMKSSQDAFTLYNPTLVVYADLVKELCLLETHSRHQLIRDYEAGVAEVAALVREGARVLTPVPSQLQRERAALEERERCMRKQITQRWWHVYVHMYWIYQRTVSHTAASQQLLRGSISVKHRERAVCARLDADRSPWRLEGLCATPADAHLRADPLSELLLDTKAFYPERNVSDTFSCPTDSDALFSSVSGISYDNVQELELRTCAGSV</sequence>
<keyword evidence="1" id="KW-0812">Transmembrane</keyword>
<dbReference type="OrthoDB" id="265072at2759"/>
<dbReference type="EMBL" id="JAFJZO010000036">
    <property type="protein sequence ID" value="KAG5489971.1"/>
    <property type="molecule type" value="Genomic_DNA"/>
</dbReference>
<comment type="caution">
    <text evidence="2">The sequence shown here is derived from an EMBL/GenBank/DDBJ whole genome shotgun (WGS) entry which is preliminary data.</text>
</comment>
<dbReference type="GeneID" id="94286219"/>
<organism evidence="2 3">
    <name type="scientific">Porcisia hertigi</name>
    <dbReference type="NCBI Taxonomy" id="2761500"/>
    <lineage>
        <taxon>Eukaryota</taxon>
        <taxon>Discoba</taxon>
        <taxon>Euglenozoa</taxon>
        <taxon>Kinetoplastea</taxon>
        <taxon>Metakinetoplastina</taxon>
        <taxon>Trypanosomatida</taxon>
        <taxon>Trypanosomatidae</taxon>
        <taxon>Leishmaniinae</taxon>
        <taxon>Porcisia</taxon>
    </lineage>
</organism>
<protein>
    <submittedName>
        <fullName evidence="2">Uncharacterized protein</fullName>
    </submittedName>
</protein>
<dbReference type="AlphaFoldDB" id="A0A836I4C9"/>
<dbReference type="Proteomes" id="UP000674318">
    <property type="component" value="Unassembled WGS sequence"/>
</dbReference>
<keyword evidence="1" id="KW-0472">Membrane</keyword>
<feature type="transmembrane region" description="Helical" evidence="1">
    <location>
        <begin position="313"/>
        <end position="337"/>
    </location>
</feature>
<reference evidence="2 3" key="1">
    <citation type="submission" date="2021-02" db="EMBL/GenBank/DDBJ databases">
        <title>Porcisia hertigi Genome sequencing and assembly.</title>
        <authorList>
            <person name="Almutairi H."/>
            <person name="Gatherer D."/>
        </authorList>
    </citation>
    <scope>NUCLEOTIDE SEQUENCE [LARGE SCALE GENOMIC DNA]</scope>
    <source>
        <strain evidence="2 3">C119</strain>
    </source>
</reference>
<accession>A0A836I4C9</accession>
<name>A0A836I4C9_9TRYP</name>
<evidence type="ECO:0000313" key="3">
    <source>
        <dbReference type="Proteomes" id="UP000674318"/>
    </source>
</evidence>